<organism evidence="1 2">
    <name type="scientific">Camelus dromedarius</name>
    <name type="common">Dromedary</name>
    <name type="synonym">Arabian camel</name>
    <dbReference type="NCBI Taxonomy" id="9838"/>
    <lineage>
        <taxon>Eukaryota</taxon>
        <taxon>Metazoa</taxon>
        <taxon>Chordata</taxon>
        <taxon>Craniata</taxon>
        <taxon>Vertebrata</taxon>
        <taxon>Euteleostomi</taxon>
        <taxon>Mammalia</taxon>
        <taxon>Eutheria</taxon>
        <taxon>Laurasiatheria</taxon>
        <taxon>Artiodactyla</taxon>
        <taxon>Tylopoda</taxon>
        <taxon>Camelidae</taxon>
        <taxon>Camelus</taxon>
    </lineage>
</organism>
<evidence type="ECO:0000313" key="1">
    <source>
        <dbReference type="EMBL" id="KAB1273312.1"/>
    </source>
</evidence>
<dbReference type="InterPro" id="IPR012347">
    <property type="entry name" value="Ferritin-like"/>
</dbReference>
<reference evidence="1 2" key="1">
    <citation type="journal article" date="2019" name="Mol. Ecol. Resour.">
        <title>Improving Illumina assemblies with Hi-C and long reads: an example with the North African dromedary.</title>
        <authorList>
            <person name="Elbers J.P."/>
            <person name="Rogers M.F."/>
            <person name="Perelman P.L."/>
            <person name="Proskuryakova A.A."/>
            <person name="Serdyukova N.A."/>
            <person name="Johnson W.E."/>
            <person name="Horin P."/>
            <person name="Corander J."/>
            <person name="Murphy D."/>
            <person name="Burger P.A."/>
        </authorList>
    </citation>
    <scope>NUCLEOTIDE SEQUENCE [LARGE SCALE GENOMIC DNA]</scope>
    <source>
        <strain evidence="1">Drom800</strain>
        <tissue evidence="1">Blood</tissue>
    </source>
</reference>
<protein>
    <submittedName>
        <fullName evidence="1">Ferritin light chain</fullName>
    </submittedName>
</protein>
<dbReference type="AlphaFoldDB" id="A0A5N4DQ75"/>
<dbReference type="Gene3D" id="1.20.1260.10">
    <property type="match status" value="1"/>
</dbReference>
<dbReference type="Proteomes" id="UP000299084">
    <property type="component" value="Unassembled WGS sequence"/>
</dbReference>
<comment type="caution">
    <text evidence="1">The sequence shown here is derived from an EMBL/GenBank/DDBJ whole genome shotgun (WGS) entry which is preliminary data.</text>
</comment>
<name>A0A5N4DQ75_CAMDR</name>
<gene>
    <name evidence="1" type="ORF">Cadr_000012045</name>
</gene>
<accession>A0A5N4DQ75</accession>
<dbReference type="InterPro" id="IPR009078">
    <property type="entry name" value="Ferritin-like_SF"/>
</dbReference>
<keyword evidence="2" id="KW-1185">Reference proteome</keyword>
<sequence>MSWGKTRDAMEAAMVLDQAILICLPRVRPAAGSHLYDFLVIHFPGEEVKLIKKMVHHLKSPQSGQSQAELGE</sequence>
<evidence type="ECO:0000313" key="2">
    <source>
        <dbReference type="Proteomes" id="UP000299084"/>
    </source>
</evidence>
<proteinExistence type="predicted"/>
<dbReference type="EMBL" id="JWIN03000009">
    <property type="protein sequence ID" value="KAB1273312.1"/>
    <property type="molecule type" value="Genomic_DNA"/>
</dbReference>
<dbReference type="SUPFAM" id="SSF47240">
    <property type="entry name" value="Ferritin-like"/>
    <property type="match status" value="1"/>
</dbReference>